<comment type="similarity">
    <text evidence="1">Belongs to the nudE family.</text>
</comment>
<dbReference type="GO" id="GO:0000776">
    <property type="term" value="C:kinetochore"/>
    <property type="evidence" value="ECO:0007669"/>
    <property type="project" value="TreeGrafter"/>
</dbReference>
<reference evidence="5 6" key="1">
    <citation type="journal article" date="2022" name="DNA Res.">
        <title>Genome analysis of five recently described species of the CUG-Ser clade uncovers Candida theae as a new hybrid lineage with pathogenic potential in the Candida parapsilosis species complex.</title>
        <authorList>
            <person name="Mixao V."/>
            <person name="Del Olmo V."/>
            <person name="Hegedusova E."/>
            <person name="Saus E."/>
            <person name="Pryszcz L."/>
            <person name="Cillingova A."/>
            <person name="Nosek J."/>
            <person name="Gabaldon T."/>
        </authorList>
    </citation>
    <scope>NUCLEOTIDE SEQUENCE [LARGE SCALE GENOMIC DNA]</scope>
    <source>
        <strain evidence="5 6">CBS 12239</strain>
    </source>
</reference>
<evidence type="ECO:0000256" key="1">
    <source>
        <dbReference type="ARBA" id="ARBA00007429"/>
    </source>
</evidence>
<dbReference type="GO" id="GO:0000132">
    <property type="term" value="P:establishment of mitotic spindle orientation"/>
    <property type="evidence" value="ECO:0007669"/>
    <property type="project" value="TreeGrafter"/>
</dbReference>
<keyword evidence="6" id="KW-1185">Reference proteome</keyword>
<accession>A0AAD5FXT0</accession>
<feature type="coiled-coil region" evidence="3">
    <location>
        <begin position="24"/>
        <end position="174"/>
    </location>
</feature>
<dbReference type="PANTHER" id="PTHR10921">
    <property type="entry name" value="NUCLEAR DISTRIBUTION PROTEIN NUDE HOMOLOG 1"/>
    <property type="match status" value="1"/>
</dbReference>
<comment type="caution">
    <text evidence="5">The sequence shown here is derived from an EMBL/GenBank/DDBJ whole genome shotgun (WGS) entry which is preliminary data.</text>
</comment>
<dbReference type="EMBL" id="JAIHNG010000130">
    <property type="protein sequence ID" value="KAI5955459.1"/>
    <property type="molecule type" value="Genomic_DNA"/>
</dbReference>
<dbReference type="GO" id="GO:0007020">
    <property type="term" value="P:microtubule nucleation"/>
    <property type="evidence" value="ECO:0007669"/>
    <property type="project" value="TreeGrafter"/>
</dbReference>
<dbReference type="InterPro" id="IPR033494">
    <property type="entry name" value="NUDE"/>
</dbReference>
<evidence type="ECO:0000256" key="2">
    <source>
        <dbReference type="ARBA" id="ARBA00023054"/>
    </source>
</evidence>
<organism evidence="5 6">
    <name type="scientific">Candida theae</name>
    <dbReference type="NCBI Taxonomy" id="1198502"/>
    <lineage>
        <taxon>Eukaryota</taxon>
        <taxon>Fungi</taxon>
        <taxon>Dikarya</taxon>
        <taxon>Ascomycota</taxon>
        <taxon>Saccharomycotina</taxon>
        <taxon>Pichiomycetes</taxon>
        <taxon>Debaryomycetaceae</taxon>
        <taxon>Candida/Lodderomyces clade</taxon>
        <taxon>Candida</taxon>
    </lineage>
</organism>
<dbReference type="PANTHER" id="PTHR10921:SF1">
    <property type="entry name" value="NUCLEAR DISTRIBUTION PROTEIN NUDE HOMOLOG"/>
    <property type="match status" value="1"/>
</dbReference>
<dbReference type="AlphaFoldDB" id="A0AAD5FXT0"/>
<name>A0AAD5FXT0_9ASCO</name>
<feature type="compositionally biased region" description="Polar residues" evidence="4">
    <location>
        <begin position="282"/>
        <end position="294"/>
    </location>
</feature>
<evidence type="ECO:0000313" key="5">
    <source>
        <dbReference type="EMBL" id="KAI5955459.1"/>
    </source>
</evidence>
<dbReference type="GeneID" id="76151649"/>
<protein>
    <submittedName>
        <fullName evidence="5">Uncharacterized protein</fullName>
    </submittedName>
</protein>
<gene>
    <name evidence="5" type="ORF">KGF57_003591</name>
</gene>
<dbReference type="GO" id="GO:0047496">
    <property type="term" value="P:vesicle transport along microtubule"/>
    <property type="evidence" value="ECO:0007669"/>
    <property type="project" value="TreeGrafter"/>
</dbReference>
<evidence type="ECO:0000313" key="6">
    <source>
        <dbReference type="Proteomes" id="UP001204833"/>
    </source>
</evidence>
<proteinExistence type="inferred from homology"/>
<dbReference type="GO" id="GO:0051642">
    <property type="term" value="P:centrosome localization"/>
    <property type="evidence" value="ECO:0007669"/>
    <property type="project" value="TreeGrafter"/>
</dbReference>
<evidence type="ECO:0000256" key="3">
    <source>
        <dbReference type="SAM" id="Coils"/>
    </source>
</evidence>
<feature type="region of interest" description="Disordered" evidence="4">
    <location>
        <begin position="280"/>
        <end position="303"/>
    </location>
</feature>
<sequence>MCRNLQSLSKDELIRKVLESEAILHEFQESSKELEKALEDELQELETTNLNLETQVLNLKNQLLASKQQNLDHGKELDNLQDLLLSKDQEITSLQQKIVKIEIANASMESQDRIMLHKYKVQQEFSNELLEKMAILEDELDRVKKQNTEKQLHITNYKIQIDDLHDRIRQLESDQNKTSAADSSFVSLMDVLKSTPPPNVLCNVTNKPQTKMKKSDSLQKLKSLTRDIDIFLGKTKYPHDPSVENMKRMSVLKAPSSTKLTTSDESAYIETDRRVKRLSYSKRYSQLPSITGSPNPRAAERYS</sequence>
<dbReference type="Gene3D" id="6.10.250.1080">
    <property type="match status" value="1"/>
</dbReference>
<dbReference type="GO" id="GO:0008017">
    <property type="term" value="F:microtubule binding"/>
    <property type="evidence" value="ECO:0007669"/>
    <property type="project" value="InterPro"/>
</dbReference>
<dbReference type="RefSeq" id="XP_051607802.1">
    <property type="nucleotide sequence ID" value="XM_051753026.1"/>
</dbReference>
<keyword evidence="2 3" id="KW-0175">Coiled coil</keyword>
<dbReference type="GO" id="GO:0005871">
    <property type="term" value="C:kinesin complex"/>
    <property type="evidence" value="ECO:0007669"/>
    <property type="project" value="TreeGrafter"/>
</dbReference>
<dbReference type="Proteomes" id="UP001204833">
    <property type="component" value="Unassembled WGS sequence"/>
</dbReference>
<evidence type="ECO:0000256" key="4">
    <source>
        <dbReference type="SAM" id="MobiDB-lite"/>
    </source>
</evidence>
<dbReference type="GO" id="GO:0007059">
    <property type="term" value="P:chromosome segregation"/>
    <property type="evidence" value="ECO:0007669"/>
    <property type="project" value="TreeGrafter"/>
</dbReference>